<dbReference type="FunFam" id="1.10.630.10:FF:000182">
    <property type="entry name" value="Cytochrome P450 3A4"/>
    <property type="match status" value="1"/>
</dbReference>
<dbReference type="InterPro" id="IPR002401">
    <property type="entry name" value="Cyt_P450_E_grp-I"/>
</dbReference>
<keyword evidence="11" id="KW-1185">Reference proteome</keyword>
<dbReference type="GO" id="GO:0020037">
    <property type="term" value="F:heme binding"/>
    <property type="evidence" value="ECO:0007669"/>
    <property type="project" value="InterPro"/>
</dbReference>
<gene>
    <name evidence="10" type="ORF">CAMP_LOCUS3307</name>
</gene>
<dbReference type="PRINTS" id="PR00463">
    <property type="entry name" value="EP450I"/>
</dbReference>
<evidence type="ECO:0000256" key="7">
    <source>
        <dbReference type="ARBA" id="ARBA00023033"/>
    </source>
</evidence>
<accession>A0A9P1I9K2</accession>
<dbReference type="AlphaFoldDB" id="A0A9P1I9K2"/>
<comment type="caution">
    <text evidence="10">The sequence shown here is derived from an EMBL/GenBank/DDBJ whole genome shotgun (WGS) entry which is preliminary data.</text>
</comment>
<dbReference type="GO" id="GO:0005506">
    <property type="term" value="F:iron ion binding"/>
    <property type="evidence" value="ECO:0007669"/>
    <property type="project" value="InterPro"/>
</dbReference>
<dbReference type="CDD" id="cd11055">
    <property type="entry name" value="CYP3A-like"/>
    <property type="match status" value="1"/>
</dbReference>
<keyword evidence="5 9" id="KW-0560">Oxidoreductase</keyword>
<dbReference type="PROSITE" id="PS00086">
    <property type="entry name" value="CYTOCHROME_P450"/>
    <property type="match status" value="1"/>
</dbReference>
<proteinExistence type="inferred from homology"/>
<dbReference type="GO" id="GO:0004497">
    <property type="term" value="F:monooxygenase activity"/>
    <property type="evidence" value="ECO:0007669"/>
    <property type="project" value="UniProtKB-KW"/>
</dbReference>
<evidence type="ECO:0000313" key="10">
    <source>
        <dbReference type="EMBL" id="CAI5440670.1"/>
    </source>
</evidence>
<dbReference type="SUPFAM" id="SSF48264">
    <property type="entry name" value="Cytochrome P450"/>
    <property type="match status" value="1"/>
</dbReference>
<protein>
    <recommendedName>
        <fullName evidence="12">Cytochrome P450</fullName>
    </recommendedName>
</protein>
<dbReference type="PRINTS" id="PR00385">
    <property type="entry name" value="P450"/>
</dbReference>
<evidence type="ECO:0000256" key="4">
    <source>
        <dbReference type="ARBA" id="ARBA00022723"/>
    </source>
</evidence>
<sequence>MRNRWLSSCANLPKIYGKYFGITEGLVKTLVISDVEMINEVFVKQFDNFYGRKLGPLHTEPENDERVSMFVSQGHRWKRLRNISSPTFSSNSLRKLLGTVEDTVFQILDHIDKKRADDDGDRQINMLEIYQEFTLDVIGRIALGQEGSKVFENPIIELTRNIFTSGNRFMLTMIALLPKPLASRIRDYILKSSESSTNPAVRVMLLIRKAVAQRVAQRQNRAGEEEPEDFIDMFLDAQADVDIDSENNEFSKTTIGKIDKKLTFDEILAQCFTFIIAGFDTTALSLSYATYSLATNPETMRKVQAEIDEHCKNPSISFDDIAKLKYLDNVVKETLRLYPLGYLAVARKCMKTTEVCGIRIEKDTNILVDTWSVHYDKQIWGEDSMEFRPERWNEQQQNMKNGANYLPFGFGPRQCIGMRLAMMEEKLILAHILRKFDFEVGSKTQIPLKLIGRATVQPESVFLKLKERD</sequence>
<reference evidence="10" key="1">
    <citation type="submission" date="2022-11" db="EMBL/GenBank/DDBJ databases">
        <authorList>
            <person name="Kikuchi T."/>
        </authorList>
    </citation>
    <scope>NUCLEOTIDE SEQUENCE</scope>
    <source>
        <strain evidence="10">PS1010</strain>
    </source>
</reference>
<evidence type="ECO:0000256" key="3">
    <source>
        <dbReference type="ARBA" id="ARBA00022617"/>
    </source>
</evidence>
<comment type="cofactor">
    <cofactor evidence="1 8">
        <name>heme</name>
        <dbReference type="ChEBI" id="CHEBI:30413"/>
    </cofactor>
</comment>
<keyword evidence="3 8" id="KW-0349">Heme</keyword>
<dbReference type="InterPro" id="IPR017972">
    <property type="entry name" value="Cyt_P450_CS"/>
</dbReference>
<dbReference type="InterPro" id="IPR001128">
    <property type="entry name" value="Cyt_P450"/>
</dbReference>
<evidence type="ECO:0008006" key="12">
    <source>
        <dbReference type="Google" id="ProtNLM"/>
    </source>
</evidence>
<evidence type="ECO:0000256" key="1">
    <source>
        <dbReference type="ARBA" id="ARBA00001971"/>
    </source>
</evidence>
<evidence type="ECO:0000256" key="6">
    <source>
        <dbReference type="ARBA" id="ARBA00023004"/>
    </source>
</evidence>
<evidence type="ECO:0000256" key="9">
    <source>
        <dbReference type="RuleBase" id="RU000461"/>
    </source>
</evidence>
<evidence type="ECO:0000256" key="2">
    <source>
        <dbReference type="ARBA" id="ARBA00010617"/>
    </source>
</evidence>
<keyword evidence="7 9" id="KW-0503">Monooxygenase</keyword>
<dbReference type="InterPro" id="IPR036396">
    <property type="entry name" value="Cyt_P450_sf"/>
</dbReference>
<comment type="similarity">
    <text evidence="2 9">Belongs to the cytochrome P450 family.</text>
</comment>
<evidence type="ECO:0000313" key="11">
    <source>
        <dbReference type="Proteomes" id="UP001152747"/>
    </source>
</evidence>
<organism evidence="10 11">
    <name type="scientific">Caenorhabditis angaria</name>
    <dbReference type="NCBI Taxonomy" id="860376"/>
    <lineage>
        <taxon>Eukaryota</taxon>
        <taxon>Metazoa</taxon>
        <taxon>Ecdysozoa</taxon>
        <taxon>Nematoda</taxon>
        <taxon>Chromadorea</taxon>
        <taxon>Rhabditida</taxon>
        <taxon>Rhabditina</taxon>
        <taxon>Rhabditomorpha</taxon>
        <taxon>Rhabditoidea</taxon>
        <taxon>Rhabditidae</taxon>
        <taxon>Peloderinae</taxon>
        <taxon>Caenorhabditis</taxon>
    </lineage>
</organism>
<feature type="binding site" description="axial binding residue" evidence="8">
    <location>
        <position position="415"/>
    </location>
    <ligand>
        <name>heme</name>
        <dbReference type="ChEBI" id="CHEBI:30413"/>
    </ligand>
    <ligandPart>
        <name>Fe</name>
        <dbReference type="ChEBI" id="CHEBI:18248"/>
    </ligandPart>
</feature>
<dbReference type="EMBL" id="CANHGI010000002">
    <property type="protein sequence ID" value="CAI5440670.1"/>
    <property type="molecule type" value="Genomic_DNA"/>
</dbReference>
<keyword evidence="4 8" id="KW-0479">Metal-binding</keyword>
<keyword evidence="6 8" id="KW-0408">Iron</keyword>
<name>A0A9P1I9K2_9PELO</name>
<dbReference type="OrthoDB" id="2789670at2759"/>
<dbReference type="PANTHER" id="PTHR24292:SF102">
    <property type="entry name" value="CYTOCHROME P450 FAMILY-RELATED"/>
    <property type="match status" value="1"/>
</dbReference>
<evidence type="ECO:0000256" key="5">
    <source>
        <dbReference type="ARBA" id="ARBA00023002"/>
    </source>
</evidence>
<dbReference type="Proteomes" id="UP001152747">
    <property type="component" value="Unassembled WGS sequence"/>
</dbReference>
<dbReference type="PANTHER" id="PTHR24292">
    <property type="entry name" value="CYTOCHROME P450"/>
    <property type="match status" value="1"/>
</dbReference>
<dbReference type="Gene3D" id="1.10.630.10">
    <property type="entry name" value="Cytochrome P450"/>
    <property type="match status" value="1"/>
</dbReference>
<evidence type="ECO:0000256" key="8">
    <source>
        <dbReference type="PIRSR" id="PIRSR602401-1"/>
    </source>
</evidence>
<dbReference type="Pfam" id="PF00067">
    <property type="entry name" value="p450"/>
    <property type="match status" value="1"/>
</dbReference>
<dbReference type="InterPro" id="IPR050476">
    <property type="entry name" value="Insect_CytP450_Detox"/>
</dbReference>
<dbReference type="GO" id="GO:0016705">
    <property type="term" value="F:oxidoreductase activity, acting on paired donors, with incorporation or reduction of molecular oxygen"/>
    <property type="evidence" value="ECO:0007669"/>
    <property type="project" value="InterPro"/>
</dbReference>